<reference evidence="13" key="1">
    <citation type="submission" date="2021-04" db="EMBL/GenBank/DDBJ databases">
        <authorList>
            <consortium name="Wellcome Sanger Institute Data Sharing"/>
        </authorList>
    </citation>
    <scope>NUCLEOTIDE SEQUENCE [LARGE SCALE GENOMIC DNA]</scope>
</reference>
<feature type="signal peptide" evidence="11">
    <location>
        <begin position="1"/>
        <end position="15"/>
    </location>
</feature>
<name>A0A671TPI4_SPAAU</name>
<dbReference type="PROSITE" id="PS51257">
    <property type="entry name" value="PROKAR_LIPOPROTEIN"/>
    <property type="match status" value="1"/>
</dbReference>
<dbReference type="FunFam" id="2.60.40.10:FF:000774">
    <property type="entry name" value="Hepatitis A virus cellular receptor 1"/>
    <property type="match status" value="1"/>
</dbReference>
<dbReference type="InterPro" id="IPR013106">
    <property type="entry name" value="Ig_V-set"/>
</dbReference>
<dbReference type="AlphaFoldDB" id="A0A671TPI4"/>
<dbReference type="Ensembl" id="ENSSAUT00010003587.1">
    <property type="protein sequence ID" value="ENSSAUP00010003308.1"/>
    <property type="gene ID" value="ENSSAUG00010001760.1"/>
</dbReference>
<dbReference type="PANTHER" id="PTHR46608:SF3">
    <property type="entry name" value="T-CELL IMMUNOGLOBULIN AND MUCIN DOMAIN-CONTAINING PROTEIN 4"/>
    <property type="match status" value="1"/>
</dbReference>
<dbReference type="Gene3D" id="2.60.40.10">
    <property type="entry name" value="Immunoglobulins"/>
    <property type="match status" value="1"/>
</dbReference>
<keyword evidence="7" id="KW-0325">Glycoprotein</keyword>
<dbReference type="GeneTree" id="ENSGT00940000163509"/>
<dbReference type="GO" id="GO:0016020">
    <property type="term" value="C:membrane"/>
    <property type="evidence" value="ECO:0007669"/>
    <property type="project" value="UniProtKB-SubCell"/>
</dbReference>
<evidence type="ECO:0000313" key="13">
    <source>
        <dbReference type="Ensembl" id="ENSSAUP00010003301.1"/>
    </source>
</evidence>
<dbReference type="PROSITE" id="PS50835">
    <property type="entry name" value="IG_LIKE"/>
    <property type="match status" value="1"/>
</dbReference>
<dbReference type="GO" id="GO:0001786">
    <property type="term" value="F:phosphatidylserine binding"/>
    <property type="evidence" value="ECO:0007669"/>
    <property type="project" value="TreeGrafter"/>
</dbReference>
<comment type="similarity">
    <text evidence="9">Belongs to the immunoglobulin superfamily. TIM family.</text>
</comment>
<keyword evidence="6" id="KW-1015">Disulfide bond</keyword>
<dbReference type="SMART" id="SM00409">
    <property type="entry name" value="IG"/>
    <property type="match status" value="1"/>
</dbReference>
<evidence type="ECO:0000313" key="14">
    <source>
        <dbReference type="Proteomes" id="UP000472265"/>
    </source>
</evidence>
<accession>A0A671TPI4</accession>
<dbReference type="InterPro" id="IPR036179">
    <property type="entry name" value="Ig-like_dom_sf"/>
</dbReference>
<sequence>MKIVLLLALLTVSECGSSSVVGQTGQNVTLSCTYDFKYNRALAVCWGRGHIPSSGCNNQLISTDGRKVIEGTRASSRYQLLGQLDKGDVSLTILNLTDSDAGRYGCRVDIPGWFNDDKHHFDLTIKTAPQTTTSTVNTETSTEQPAANYTSTSIGHMNFTGALLTSSSSSISVEENNIVPVVLVCVLFGLIALVTAGGLVIIIRRWTLLHKIPPQQQVNSWAQFTSTSSSLHLHRQSSAVENVYQIDGGGDGGEYEYCP</sequence>
<evidence type="ECO:0000256" key="9">
    <source>
        <dbReference type="ARBA" id="ARBA00038203"/>
    </source>
</evidence>
<keyword evidence="2 10" id="KW-0812">Transmembrane</keyword>
<dbReference type="InterPro" id="IPR003599">
    <property type="entry name" value="Ig_sub"/>
</dbReference>
<evidence type="ECO:0000256" key="1">
    <source>
        <dbReference type="ARBA" id="ARBA00004479"/>
    </source>
</evidence>
<keyword evidence="8" id="KW-0393">Immunoglobulin domain</keyword>
<feature type="chain" id="PRO_5044627139" evidence="11">
    <location>
        <begin position="16"/>
        <end position="259"/>
    </location>
</feature>
<feature type="domain" description="Ig-like" evidence="12">
    <location>
        <begin position="25"/>
        <end position="108"/>
    </location>
</feature>
<dbReference type="RefSeq" id="XP_030294295.1">
    <property type="nucleotide sequence ID" value="XM_030438435.1"/>
</dbReference>
<evidence type="ECO:0000256" key="5">
    <source>
        <dbReference type="ARBA" id="ARBA00023136"/>
    </source>
</evidence>
<dbReference type="InterPro" id="IPR013783">
    <property type="entry name" value="Ig-like_fold"/>
</dbReference>
<dbReference type="GO" id="GO:0043277">
    <property type="term" value="P:apoptotic cell clearance"/>
    <property type="evidence" value="ECO:0007669"/>
    <property type="project" value="TreeGrafter"/>
</dbReference>
<evidence type="ECO:0000256" key="10">
    <source>
        <dbReference type="SAM" id="Phobius"/>
    </source>
</evidence>
<evidence type="ECO:0000256" key="11">
    <source>
        <dbReference type="SAM" id="SignalP"/>
    </source>
</evidence>
<dbReference type="GeneID" id="115594378"/>
<dbReference type="Pfam" id="PF07686">
    <property type="entry name" value="V-set"/>
    <property type="match status" value="1"/>
</dbReference>
<feature type="transmembrane region" description="Helical" evidence="10">
    <location>
        <begin position="178"/>
        <end position="203"/>
    </location>
</feature>
<keyword evidence="4 10" id="KW-1133">Transmembrane helix</keyword>
<dbReference type="Ensembl" id="ENSSAUT00010003579.1">
    <property type="protein sequence ID" value="ENSSAUP00010003301.1"/>
    <property type="gene ID" value="ENSSAUG00010001760.1"/>
</dbReference>
<dbReference type="OMA" id="NEYERWS"/>
<proteinExistence type="inferred from homology"/>
<comment type="subcellular location">
    <subcellularLocation>
        <location evidence="1">Membrane</location>
        <topology evidence="1">Single-pass type I membrane protein</topology>
    </subcellularLocation>
</comment>
<evidence type="ECO:0000256" key="7">
    <source>
        <dbReference type="ARBA" id="ARBA00023180"/>
    </source>
</evidence>
<evidence type="ECO:0000256" key="3">
    <source>
        <dbReference type="ARBA" id="ARBA00022729"/>
    </source>
</evidence>
<dbReference type="InterPro" id="IPR007110">
    <property type="entry name" value="Ig-like_dom"/>
</dbReference>
<keyword evidence="14" id="KW-1185">Reference proteome</keyword>
<keyword evidence="3 11" id="KW-0732">Signal</keyword>
<reference evidence="13" key="2">
    <citation type="submission" date="2025-05" db="UniProtKB">
        <authorList>
            <consortium name="Ensembl"/>
        </authorList>
    </citation>
    <scope>IDENTIFICATION</scope>
</reference>
<dbReference type="Proteomes" id="UP000472265">
    <property type="component" value="Chromosome 13"/>
</dbReference>
<evidence type="ECO:0000256" key="4">
    <source>
        <dbReference type="ARBA" id="ARBA00022989"/>
    </source>
</evidence>
<evidence type="ECO:0000256" key="6">
    <source>
        <dbReference type="ARBA" id="ARBA00023157"/>
    </source>
</evidence>
<dbReference type="PANTHER" id="PTHR46608">
    <property type="entry name" value="T-CELL IMMUNOGLOBULIN AND MUCIN DOMAIN-CONTAINING PROTEIN 4"/>
    <property type="match status" value="1"/>
</dbReference>
<evidence type="ECO:0000256" key="2">
    <source>
        <dbReference type="ARBA" id="ARBA00022692"/>
    </source>
</evidence>
<evidence type="ECO:0000256" key="8">
    <source>
        <dbReference type="ARBA" id="ARBA00023319"/>
    </source>
</evidence>
<organism evidence="13 14">
    <name type="scientific">Sparus aurata</name>
    <name type="common">Gilthead sea bream</name>
    <dbReference type="NCBI Taxonomy" id="8175"/>
    <lineage>
        <taxon>Eukaryota</taxon>
        <taxon>Metazoa</taxon>
        <taxon>Chordata</taxon>
        <taxon>Craniata</taxon>
        <taxon>Vertebrata</taxon>
        <taxon>Euteleostomi</taxon>
        <taxon>Actinopterygii</taxon>
        <taxon>Neopterygii</taxon>
        <taxon>Teleostei</taxon>
        <taxon>Neoteleostei</taxon>
        <taxon>Acanthomorphata</taxon>
        <taxon>Eupercaria</taxon>
        <taxon>Spariformes</taxon>
        <taxon>Sparidae</taxon>
        <taxon>Sparus</taxon>
    </lineage>
</organism>
<gene>
    <name evidence="13" type="primary">LOC115594378</name>
</gene>
<dbReference type="SUPFAM" id="SSF48726">
    <property type="entry name" value="Immunoglobulin"/>
    <property type="match status" value="1"/>
</dbReference>
<keyword evidence="5 10" id="KW-0472">Membrane</keyword>
<dbReference type="GO" id="GO:0060097">
    <property type="term" value="P:cytoskeletal rearrangement involved in phagocytosis, engulfment"/>
    <property type="evidence" value="ECO:0007669"/>
    <property type="project" value="TreeGrafter"/>
</dbReference>
<evidence type="ECO:0000259" key="12">
    <source>
        <dbReference type="PROSITE" id="PS50835"/>
    </source>
</evidence>
<protein>
    <submittedName>
        <fullName evidence="13">Hepatitis A virus cellular receptor 1 homolog</fullName>
    </submittedName>
</protein>